<evidence type="ECO:0000313" key="1">
    <source>
        <dbReference type="EMBL" id="KGO69501.1"/>
    </source>
</evidence>
<protein>
    <submittedName>
        <fullName evidence="1">Uncharacterized protein</fullName>
    </submittedName>
</protein>
<dbReference type="AlphaFoldDB" id="A0A0A2KRH4"/>
<sequence>MDDGWADINPGNALLRDLCPVKLENRRAN</sequence>
<organism evidence="1 2">
    <name type="scientific">Penicillium italicum</name>
    <name type="common">Blue mold</name>
    <dbReference type="NCBI Taxonomy" id="40296"/>
    <lineage>
        <taxon>Eukaryota</taxon>
        <taxon>Fungi</taxon>
        <taxon>Dikarya</taxon>
        <taxon>Ascomycota</taxon>
        <taxon>Pezizomycotina</taxon>
        <taxon>Eurotiomycetes</taxon>
        <taxon>Eurotiomycetidae</taxon>
        <taxon>Eurotiales</taxon>
        <taxon>Aspergillaceae</taxon>
        <taxon>Penicillium</taxon>
    </lineage>
</organism>
<dbReference type="HOGENOM" id="CLU_3410726_0_0_1"/>
<gene>
    <name evidence="1" type="ORF">PITC_014560</name>
</gene>
<dbReference type="Proteomes" id="UP000030104">
    <property type="component" value="Unassembled WGS sequence"/>
</dbReference>
<proteinExistence type="predicted"/>
<comment type="caution">
    <text evidence="1">The sequence shown here is derived from an EMBL/GenBank/DDBJ whole genome shotgun (WGS) entry which is preliminary data.</text>
</comment>
<accession>A0A0A2KRH4</accession>
<evidence type="ECO:0000313" key="2">
    <source>
        <dbReference type="Proteomes" id="UP000030104"/>
    </source>
</evidence>
<dbReference type="EMBL" id="JQGA01001138">
    <property type="protein sequence ID" value="KGO69501.1"/>
    <property type="molecule type" value="Genomic_DNA"/>
</dbReference>
<keyword evidence="2" id="KW-1185">Reference proteome</keyword>
<reference evidence="1 2" key="1">
    <citation type="journal article" date="2015" name="Mol. Plant Microbe Interact.">
        <title>Genome, transcriptome, and functional analyses of Penicillium expansum provide new insights into secondary metabolism and pathogenicity.</title>
        <authorList>
            <person name="Ballester A.R."/>
            <person name="Marcet-Houben M."/>
            <person name="Levin E."/>
            <person name="Sela N."/>
            <person name="Selma-Lazaro C."/>
            <person name="Carmona L."/>
            <person name="Wisniewski M."/>
            <person name="Droby S."/>
            <person name="Gonzalez-Candelas L."/>
            <person name="Gabaldon T."/>
        </authorList>
    </citation>
    <scope>NUCLEOTIDE SEQUENCE [LARGE SCALE GENOMIC DNA]</scope>
    <source>
        <strain evidence="1 2">PHI-1</strain>
    </source>
</reference>
<name>A0A0A2KRH4_PENIT</name>